<gene>
    <name evidence="7" type="primary">mraY</name>
    <name evidence="10" type="ORF">CEN92_207</name>
</gene>
<comment type="cofactor">
    <cofactor evidence="7 9">
        <name>Mg(2+)</name>
        <dbReference type="ChEBI" id="CHEBI:18420"/>
    </cofactor>
</comment>
<protein>
    <recommendedName>
        <fullName evidence="7 8">Phospho-N-acetylmuramoyl-pentapeptide-transferase</fullName>
        <ecNumber evidence="7 8">2.7.8.13</ecNumber>
    </recommendedName>
    <alternativeName>
        <fullName evidence="7">UDP-MurNAc-pentapeptide phosphotransferase</fullName>
    </alternativeName>
</protein>
<feature type="transmembrane region" description="Helical" evidence="7">
    <location>
        <begin position="248"/>
        <end position="276"/>
    </location>
</feature>
<dbReference type="NCBIfam" id="TIGR00445">
    <property type="entry name" value="mraY"/>
    <property type="match status" value="1"/>
</dbReference>
<keyword evidence="6 7" id="KW-0472">Membrane</keyword>
<dbReference type="Proteomes" id="UP000318296">
    <property type="component" value="Unassembled WGS sequence"/>
</dbReference>
<feature type="transmembrane region" description="Helical" evidence="7">
    <location>
        <begin position="317"/>
        <end position="337"/>
    </location>
</feature>
<comment type="catalytic activity">
    <reaction evidence="7">
        <text>UDP-N-acetyl-alpha-D-muramoyl-L-alanyl-gamma-D-glutamyl-meso-2,6-diaminopimeloyl-D-alanyl-D-alanine + di-trans,octa-cis-undecaprenyl phosphate = di-trans,octa-cis-undecaprenyl diphospho-N-acetyl-alpha-D-muramoyl-L-alanyl-D-glutamyl-meso-2,6-diaminopimeloyl-D-alanyl-D-alanine + UMP</text>
        <dbReference type="Rhea" id="RHEA:28386"/>
        <dbReference type="ChEBI" id="CHEBI:57865"/>
        <dbReference type="ChEBI" id="CHEBI:60392"/>
        <dbReference type="ChEBI" id="CHEBI:61386"/>
        <dbReference type="ChEBI" id="CHEBI:61387"/>
        <dbReference type="EC" id="2.7.8.13"/>
    </reaction>
</comment>
<dbReference type="InterPro" id="IPR003524">
    <property type="entry name" value="PNAcMuramoyl-5peptid_Trfase"/>
</dbReference>
<dbReference type="CDD" id="cd06852">
    <property type="entry name" value="GT_MraY"/>
    <property type="match status" value="1"/>
</dbReference>
<keyword evidence="7 9" id="KW-0479">Metal-binding</keyword>
<dbReference type="GO" id="GO:0046872">
    <property type="term" value="F:metal ion binding"/>
    <property type="evidence" value="ECO:0007669"/>
    <property type="project" value="UniProtKB-KW"/>
</dbReference>
<dbReference type="GO" id="GO:0051301">
    <property type="term" value="P:cell division"/>
    <property type="evidence" value="ECO:0007669"/>
    <property type="project" value="UniProtKB-KW"/>
</dbReference>
<keyword evidence="7 9" id="KW-0460">Magnesium</keyword>
<name>A0A554LFW2_9BACT</name>
<dbReference type="UniPathway" id="UPA00219"/>
<evidence type="ECO:0000256" key="7">
    <source>
        <dbReference type="HAMAP-Rule" id="MF_00038"/>
    </source>
</evidence>
<dbReference type="InterPro" id="IPR000715">
    <property type="entry name" value="Glycosyl_transferase_4"/>
</dbReference>
<evidence type="ECO:0000256" key="4">
    <source>
        <dbReference type="ARBA" id="ARBA00022692"/>
    </source>
</evidence>
<keyword evidence="7" id="KW-0131">Cell cycle</keyword>
<evidence type="ECO:0000313" key="11">
    <source>
        <dbReference type="Proteomes" id="UP000318296"/>
    </source>
</evidence>
<evidence type="ECO:0000256" key="5">
    <source>
        <dbReference type="ARBA" id="ARBA00022989"/>
    </source>
</evidence>
<dbReference type="HAMAP" id="MF_00038">
    <property type="entry name" value="MraY"/>
    <property type="match status" value="1"/>
</dbReference>
<dbReference type="GO" id="GO:0008963">
    <property type="term" value="F:phospho-N-acetylmuramoyl-pentapeptide-transferase activity"/>
    <property type="evidence" value="ECO:0007669"/>
    <property type="project" value="UniProtKB-UniRule"/>
</dbReference>
<evidence type="ECO:0000256" key="6">
    <source>
        <dbReference type="ARBA" id="ARBA00023136"/>
    </source>
</evidence>
<feature type="transmembrane region" description="Helical" evidence="7">
    <location>
        <begin position="95"/>
        <end position="110"/>
    </location>
</feature>
<evidence type="ECO:0000313" key="10">
    <source>
        <dbReference type="EMBL" id="TSC91705.1"/>
    </source>
</evidence>
<feature type="binding site" evidence="9">
    <location>
        <position position="244"/>
    </location>
    <ligand>
        <name>Mg(2+)</name>
        <dbReference type="ChEBI" id="CHEBI:18420"/>
    </ligand>
</feature>
<dbReference type="InterPro" id="IPR018480">
    <property type="entry name" value="PNAcMuramoyl-5peptid_Trfase_CS"/>
</dbReference>
<sequence>MENIQISTDQLITLFIYVFFAFILTMLLTPILTHFLYKYRAWKEIKQDAITGEKLKYFNKMHAKKRHTPTMAGILIWVVVAVITLLFNFSRSQTYLPLFTLITVAVLGLIDDYINIRGVGGIRGINWKKKMVWLLIFAGVGAWWFYSKLEWNSIHIPGFGPYVIGWWYIPLFIFIFISSANAVNITDGLDGLAGGLLAIAFAAFSIIAMVQGNLGLAIFCGTIVGAVLAYTWFNIYPARFFMGDTGSLALGATLGVVAMLSNSVVALIIIGLVFFIELGSSALQIFSKKVFKKKIFLSAPLHHHFEALGWPETKVTMRFWVIGAVAAVIGLAIALIGRG</sequence>
<evidence type="ECO:0000256" key="2">
    <source>
        <dbReference type="ARBA" id="ARBA00005583"/>
    </source>
</evidence>
<proteinExistence type="inferred from homology"/>
<dbReference type="PANTHER" id="PTHR22926:SF5">
    <property type="entry name" value="PHOSPHO-N-ACETYLMURAMOYL-PENTAPEPTIDE-TRANSFERASE HOMOLOG"/>
    <property type="match status" value="1"/>
</dbReference>
<feature type="transmembrane region" description="Helical" evidence="7">
    <location>
        <begin position="12"/>
        <end position="37"/>
    </location>
</feature>
<feature type="transmembrane region" description="Helical" evidence="7">
    <location>
        <begin position="131"/>
        <end position="147"/>
    </location>
</feature>
<dbReference type="Pfam" id="PF00953">
    <property type="entry name" value="Glycos_transf_4"/>
    <property type="match status" value="1"/>
</dbReference>
<dbReference type="PANTHER" id="PTHR22926">
    <property type="entry name" value="PHOSPHO-N-ACETYLMURAMOYL-PENTAPEPTIDE-TRANSFERASE"/>
    <property type="match status" value="1"/>
</dbReference>
<dbReference type="GO" id="GO:0008360">
    <property type="term" value="P:regulation of cell shape"/>
    <property type="evidence" value="ECO:0007669"/>
    <property type="project" value="UniProtKB-KW"/>
</dbReference>
<keyword evidence="4 7" id="KW-0812">Transmembrane</keyword>
<dbReference type="GO" id="GO:0005886">
    <property type="term" value="C:plasma membrane"/>
    <property type="evidence" value="ECO:0007669"/>
    <property type="project" value="UniProtKB-SubCell"/>
</dbReference>
<evidence type="ECO:0000256" key="3">
    <source>
        <dbReference type="ARBA" id="ARBA00022679"/>
    </source>
</evidence>
<comment type="caution">
    <text evidence="10">The sequence shown here is derived from an EMBL/GenBank/DDBJ whole genome shotgun (WGS) entry which is preliminary data.</text>
</comment>
<keyword evidence="7" id="KW-0132">Cell division</keyword>
<keyword evidence="7" id="KW-0961">Cell wall biogenesis/degradation</keyword>
<feature type="transmembrane region" description="Helical" evidence="7">
    <location>
        <begin position="159"/>
        <end position="177"/>
    </location>
</feature>
<keyword evidence="7" id="KW-0133">Cell shape</keyword>
<feature type="transmembrane region" description="Helical" evidence="7">
    <location>
        <begin position="70"/>
        <end position="89"/>
    </location>
</feature>
<reference evidence="10 11" key="1">
    <citation type="submission" date="2017-07" db="EMBL/GenBank/DDBJ databases">
        <title>Mechanisms for carbon and nitrogen cycling indicate functional differentiation within the Candidate Phyla Radiation.</title>
        <authorList>
            <person name="Danczak R.E."/>
            <person name="Johnston M.D."/>
            <person name="Kenah C."/>
            <person name="Slattery M."/>
            <person name="Wrighton K.C."/>
            <person name="Wilkins M.J."/>
        </authorList>
    </citation>
    <scope>NUCLEOTIDE SEQUENCE [LARGE SCALE GENOMIC DNA]</scope>
    <source>
        <strain evidence="10">Licking1014_96</strain>
    </source>
</reference>
<evidence type="ECO:0000256" key="1">
    <source>
        <dbReference type="ARBA" id="ARBA00004141"/>
    </source>
</evidence>
<comment type="pathway">
    <text evidence="7">Cell wall biogenesis; peptidoglycan biosynthesis.</text>
</comment>
<dbReference type="AlphaFoldDB" id="A0A554LFW2"/>
<keyword evidence="7" id="KW-1003">Cell membrane</keyword>
<organism evidence="10 11">
    <name type="scientific">Candidatus Berkelbacteria bacterium Licking1014_96</name>
    <dbReference type="NCBI Taxonomy" id="2017149"/>
    <lineage>
        <taxon>Bacteria</taxon>
        <taxon>Candidatus Berkelbacteria</taxon>
    </lineage>
</organism>
<keyword evidence="7" id="KW-0573">Peptidoglycan synthesis</keyword>
<accession>A0A554LFW2</accession>
<dbReference type="EC" id="2.7.8.13" evidence="7 8"/>
<dbReference type="EMBL" id="VMGH01000028">
    <property type="protein sequence ID" value="TSC91705.1"/>
    <property type="molecule type" value="Genomic_DNA"/>
</dbReference>
<dbReference type="PROSITE" id="PS01348">
    <property type="entry name" value="MRAY_2"/>
    <property type="match status" value="1"/>
</dbReference>
<dbReference type="GO" id="GO:0009252">
    <property type="term" value="P:peptidoglycan biosynthetic process"/>
    <property type="evidence" value="ECO:0007669"/>
    <property type="project" value="UniProtKB-UniRule"/>
</dbReference>
<comment type="subcellular location">
    <subcellularLocation>
        <location evidence="7">Cell membrane</location>
        <topology evidence="7">Multi-pass membrane protein</topology>
    </subcellularLocation>
    <subcellularLocation>
        <location evidence="1">Membrane</location>
        <topology evidence="1">Multi-pass membrane protein</topology>
    </subcellularLocation>
</comment>
<dbReference type="GO" id="GO:0051992">
    <property type="term" value="F:UDP-N-acetylmuramoyl-L-alanyl-D-glutamyl-meso-2,6-diaminopimelyl-D-alanyl-D-alanine:undecaprenyl-phosphate transferase activity"/>
    <property type="evidence" value="ECO:0007669"/>
    <property type="project" value="RHEA"/>
</dbReference>
<evidence type="ECO:0000256" key="9">
    <source>
        <dbReference type="PIRSR" id="PIRSR600715-1"/>
    </source>
</evidence>
<comment type="similarity">
    <text evidence="2 7">Belongs to the glycosyltransferase 4 family. MraY subfamily.</text>
</comment>
<feature type="transmembrane region" description="Helical" evidence="7">
    <location>
        <begin position="216"/>
        <end position="236"/>
    </location>
</feature>
<keyword evidence="3 7" id="KW-0808">Transferase</keyword>
<evidence type="ECO:0000256" key="8">
    <source>
        <dbReference type="NCBIfam" id="TIGR00445"/>
    </source>
</evidence>
<feature type="binding site" evidence="9">
    <location>
        <position position="184"/>
    </location>
    <ligand>
        <name>Mg(2+)</name>
        <dbReference type="ChEBI" id="CHEBI:18420"/>
    </ligand>
</feature>
<comment type="function">
    <text evidence="7">Catalyzes the initial step of the lipid cycle reactions in the biosynthesis of the cell wall peptidoglycan: transfers peptidoglycan precursor phospho-MurNAc-pentapeptide from UDP-MurNAc-pentapeptide onto the lipid carrier undecaprenyl phosphate, yielding undecaprenyl-pyrophosphoryl-MurNAc-pentapeptide, known as lipid I.</text>
</comment>
<feature type="transmembrane region" description="Helical" evidence="7">
    <location>
        <begin position="189"/>
        <end position="210"/>
    </location>
</feature>
<keyword evidence="5 7" id="KW-1133">Transmembrane helix</keyword>
<dbReference type="GO" id="GO:0071555">
    <property type="term" value="P:cell wall organization"/>
    <property type="evidence" value="ECO:0007669"/>
    <property type="project" value="UniProtKB-KW"/>
</dbReference>